<sequence length="305" mass="33931">MSNLPSQETLRDFAENLPLANPWAPRSVPQWISRNASTNIKAVLRIVFYLDKTYIDHHIDCPKNGCHILRAATGRGSRFGSIEDCMGRNPFPCGCRRPPSLPKRTRDLAQQCFDIWHCKFKDTENRIREHFKPEIQKATRRKDMLAANTLRAQKSEALKTMVLPVTGDSQYSIITPSAPEPSLLQALDRLDSQMSQHAAGPSTPTSVRAVPRKPAPFPMVLPTPPDSSPVKPPTPKSFHSRGDTVDSPIEISDESDKELGSSSSRKRALSPIGRVEERVEEAGSSRSIVICVDGNKRRRGNGYRG</sequence>
<organism evidence="2 3">
    <name type="scientific">Paramarasmius palmivorus</name>
    <dbReference type="NCBI Taxonomy" id="297713"/>
    <lineage>
        <taxon>Eukaryota</taxon>
        <taxon>Fungi</taxon>
        <taxon>Dikarya</taxon>
        <taxon>Basidiomycota</taxon>
        <taxon>Agaricomycotina</taxon>
        <taxon>Agaricomycetes</taxon>
        <taxon>Agaricomycetidae</taxon>
        <taxon>Agaricales</taxon>
        <taxon>Marasmiineae</taxon>
        <taxon>Marasmiaceae</taxon>
        <taxon>Paramarasmius</taxon>
    </lineage>
</organism>
<feature type="compositionally biased region" description="Basic residues" evidence="1">
    <location>
        <begin position="296"/>
        <end position="305"/>
    </location>
</feature>
<dbReference type="Proteomes" id="UP001383192">
    <property type="component" value="Unassembled WGS sequence"/>
</dbReference>
<feature type="compositionally biased region" description="Pro residues" evidence="1">
    <location>
        <begin position="213"/>
        <end position="235"/>
    </location>
</feature>
<evidence type="ECO:0000313" key="2">
    <source>
        <dbReference type="EMBL" id="KAK7056515.1"/>
    </source>
</evidence>
<accession>A0AAW0DXZ9</accession>
<name>A0AAW0DXZ9_9AGAR</name>
<proteinExistence type="predicted"/>
<comment type="caution">
    <text evidence="2">The sequence shown here is derived from an EMBL/GenBank/DDBJ whole genome shotgun (WGS) entry which is preliminary data.</text>
</comment>
<dbReference type="EMBL" id="JAYKXP010000007">
    <property type="protein sequence ID" value="KAK7056515.1"/>
    <property type="molecule type" value="Genomic_DNA"/>
</dbReference>
<dbReference type="AlphaFoldDB" id="A0AAW0DXZ9"/>
<keyword evidence="3" id="KW-1185">Reference proteome</keyword>
<evidence type="ECO:0000313" key="3">
    <source>
        <dbReference type="Proteomes" id="UP001383192"/>
    </source>
</evidence>
<protein>
    <submittedName>
        <fullName evidence="2">Uncharacterized protein</fullName>
    </submittedName>
</protein>
<feature type="compositionally biased region" description="Basic and acidic residues" evidence="1">
    <location>
        <begin position="274"/>
        <end position="283"/>
    </location>
</feature>
<feature type="region of interest" description="Disordered" evidence="1">
    <location>
        <begin position="193"/>
        <end position="305"/>
    </location>
</feature>
<feature type="compositionally biased region" description="Polar residues" evidence="1">
    <location>
        <begin position="193"/>
        <end position="206"/>
    </location>
</feature>
<gene>
    <name evidence="2" type="ORF">VNI00_003071</name>
</gene>
<reference evidence="2 3" key="1">
    <citation type="submission" date="2024-01" db="EMBL/GenBank/DDBJ databases">
        <title>A draft genome for a cacao thread blight-causing isolate of Paramarasmius palmivorus.</title>
        <authorList>
            <person name="Baruah I.K."/>
            <person name="Bukari Y."/>
            <person name="Amoako-Attah I."/>
            <person name="Meinhardt L.W."/>
            <person name="Bailey B.A."/>
            <person name="Cohen S.P."/>
        </authorList>
    </citation>
    <scope>NUCLEOTIDE SEQUENCE [LARGE SCALE GENOMIC DNA]</scope>
    <source>
        <strain evidence="2 3">GH-12</strain>
    </source>
</reference>
<evidence type="ECO:0000256" key="1">
    <source>
        <dbReference type="SAM" id="MobiDB-lite"/>
    </source>
</evidence>